<protein>
    <recommendedName>
        <fullName evidence="4">DUF4345 domain-containing protein</fullName>
    </recommendedName>
</protein>
<evidence type="ECO:0000313" key="3">
    <source>
        <dbReference type="Proteomes" id="UP000741863"/>
    </source>
</evidence>
<reference evidence="2 3" key="1">
    <citation type="submission" date="2021-01" db="EMBL/GenBank/DDBJ databases">
        <title>Genomic Encyclopedia of Type Strains, Phase IV (KMG-IV): sequencing the most valuable type-strain genomes for metagenomic binning, comparative biology and taxonomic classification.</title>
        <authorList>
            <person name="Goeker M."/>
        </authorList>
    </citation>
    <scope>NUCLEOTIDE SEQUENCE [LARGE SCALE GENOMIC DNA]</scope>
    <source>
        <strain evidence="2 3">DSM 25540</strain>
    </source>
</reference>
<evidence type="ECO:0000256" key="1">
    <source>
        <dbReference type="SAM" id="Phobius"/>
    </source>
</evidence>
<dbReference type="Proteomes" id="UP000741863">
    <property type="component" value="Unassembled WGS sequence"/>
</dbReference>
<feature type="transmembrane region" description="Helical" evidence="1">
    <location>
        <begin position="45"/>
        <end position="66"/>
    </location>
</feature>
<keyword evidence="1" id="KW-1133">Transmembrane helix</keyword>
<dbReference type="EMBL" id="JAFBEC010000002">
    <property type="protein sequence ID" value="MBM7631580.1"/>
    <property type="molecule type" value="Genomic_DNA"/>
</dbReference>
<feature type="transmembrane region" description="Helical" evidence="1">
    <location>
        <begin position="87"/>
        <end position="111"/>
    </location>
</feature>
<feature type="transmembrane region" description="Helical" evidence="1">
    <location>
        <begin position="131"/>
        <end position="148"/>
    </location>
</feature>
<dbReference type="RefSeq" id="WP_204695695.1">
    <property type="nucleotide sequence ID" value="NZ_JAFBEC010000002.1"/>
</dbReference>
<organism evidence="2 3">
    <name type="scientific">Geomicrobium sediminis</name>
    <dbReference type="NCBI Taxonomy" id="1347788"/>
    <lineage>
        <taxon>Bacteria</taxon>
        <taxon>Bacillati</taxon>
        <taxon>Bacillota</taxon>
        <taxon>Bacilli</taxon>
        <taxon>Bacillales</taxon>
        <taxon>Geomicrobium</taxon>
    </lineage>
</organism>
<name>A0ABS2P831_9BACL</name>
<gene>
    <name evidence="2" type="ORF">JOD17_000672</name>
</gene>
<evidence type="ECO:0000313" key="2">
    <source>
        <dbReference type="EMBL" id="MBM7631580.1"/>
    </source>
</evidence>
<keyword evidence="3" id="KW-1185">Reference proteome</keyword>
<keyword evidence="1" id="KW-0472">Membrane</keyword>
<comment type="caution">
    <text evidence="2">The sequence shown here is derived from an EMBL/GenBank/DDBJ whole genome shotgun (WGS) entry which is preliminary data.</text>
</comment>
<sequence length="149" mass="16281">MHKFSTALAVWAIFIFISGVMFPIELTNGASDVTQVLHSYTIYGFFSLIPIVFYGGFLSFMADWIAKHYTRFRETMSLSIHIAGGMIVYFATANIDLTILAVVATLLFFLVDRALSLLGEKSGGTQLANSLSLFIGCSGVLTMIMASTI</sequence>
<evidence type="ECO:0008006" key="4">
    <source>
        <dbReference type="Google" id="ProtNLM"/>
    </source>
</evidence>
<proteinExistence type="predicted"/>
<accession>A0ABS2P831</accession>
<keyword evidence="1" id="KW-0812">Transmembrane</keyword>